<evidence type="ECO:0000256" key="1">
    <source>
        <dbReference type="SAM" id="MobiDB-lite"/>
    </source>
</evidence>
<feature type="chain" id="PRO_5013828520" evidence="2">
    <location>
        <begin position="49"/>
        <end position="106"/>
    </location>
</feature>
<protein>
    <submittedName>
        <fullName evidence="3">Uncharacterized protein</fullName>
    </submittedName>
</protein>
<dbReference type="Proteomes" id="UP000230233">
    <property type="component" value="Chromosome V"/>
</dbReference>
<name>A0A2G5T7N8_9PELO</name>
<evidence type="ECO:0000256" key="2">
    <source>
        <dbReference type="SAM" id="SignalP"/>
    </source>
</evidence>
<accession>A0A2G5T7N8</accession>
<reference evidence="4" key="1">
    <citation type="submission" date="2017-10" db="EMBL/GenBank/DDBJ databases">
        <title>Rapid genome shrinkage in a self-fertile nematode reveals novel sperm competition proteins.</title>
        <authorList>
            <person name="Yin D."/>
            <person name="Schwarz E.M."/>
            <person name="Thomas C.G."/>
            <person name="Felde R.L."/>
            <person name="Korf I.F."/>
            <person name="Cutter A.D."/>
            <person name="Schartner C.M."/>
            <person name="Ralston E.J."/>
            <person name="Meyer B.J."/>
            <person name="Haag E.S."/>
        </authorList>
    </citation>
    <scope>NUCLEOTIDE SEQUENCE [LARGE SCALE GENOMIC DNA]</scope>
    <source>
        <strain evidence="4">JU1422</strain>
    </source>
</reference>
<dbReference type="EMBL" id="PDUG01000005">
    <property type="protein sequence ID" value="PIC23183.1"/>
    <property type="molecule type" value="Genomic_DNA"/>
</dbReference>
<feature type="signal peptide" evidence="2">
    <location>
        <begin position="1"/>
        <end position="48"/>
    </location>
</feature>
<keyword evidence="2" id="KW-0732">Signal</keyword>
<sequence>MATRKHDVSSVFIHLHPQVLHSEKDMTHLKLIFVLVLLSLDFSSVVQAKGEVCSYLDQGGSIDIPEQPKPQIPSQPIVEKKKDKRRHKESGSRNVCDYTEGSLSEN</sequence>
<evidence type="ECO:0000313" key="3">
    <source>
        <dbReference type="EMBL" id="PIC23183.1"/>
    </source>
</evidence>
<organism evidence="3 4">
    <name type="scientific">Caenorhabditis nigoni</name>
    <dbReference type="NCBI Taxonomy" id="1611254"/>
    <lineage>
        <taxon>Eukaryota</taxon>
        <taxon>Metazoa</taxon>
        <taxon>Ecdysozoa</taxon>
        <taxon>Nematoda</taxon>
        <taxon>Chromadorea</taxon>
        <taxon>Rhabditida</taxon>
        <taxon>Rhabditina</taxon>
        <taxon>Rhabditomorpha</taxon>
        <taxon>Rhabditoidea</taxon>
        <taxon>Rhabditidae</taxon>
        <taxon>Peloderinae</taxon>
        <taxon>Caenorhabditis</taxon>
    </lineage>
</organism>
<feature type="region of interest" description="Disordered" evidence="1">
    <location>
        <begin position="63"/>
        <end position="106"/>
    </location>
</feature>
<evidence type="ECO:0000313" key="4">
    <source>
        <dbReference type="Proteomes" id="UP000230233"/>
    </source>
</evidence>
<comment type="caution">
    <text evidence="3">The sequence shown here is derived from an EMBL/GenBank/DDBJ whole genome shotgun (WGS) entry which is preliminary data.</text>
</comment>
<gene>
    <name evidence="3" type="primary">Cnig_chr_V.g16968</name>
    <name evidence="3" type="ORF">B9Z55_016968</name>
</gene>
<dbReference type="AlphaFoldDB" id="A0A2G5T7N8"/>
<proteinExistence type="predicted"/>
<dbReference type="OrthoDB" id="10387741at2759"/>
<keyword evidence="4" id="KW-1185">Reference proteome</keyword>